<keyword evidence="9" id="KW-0325">Glycoprotein</keyword>
<dbReference type="GO" id="GO:0015020">
    <property type="term" value="F:glucuronosyltransferase activity"/>
    <property type="evidence" value="ECO:0007669"/>
    <property type="project" value="UniProtKB-EC"/>
</dbReference>
<accession>A0A8R2H6C1</accession>
<comment type="catalytic activity">
    <reaction evidence="12">
        <text>glucuronate acceptor + UDP-alpha-D-glucuronate = acceptor beta-D-glucuronoside + UDP + H(+)</text>
        <dbReference type="Rhea" id="RHEA:21032"/>
        <dbReference type="ChEBI" id="CHEBI:15378"/>
        <dbReference type="ChEBI" id="CHEBI:58052"/>
        <dbReference type="ChEBI" id="CHEBI:58223"/>
        <dbReference type="ChEBI" id="CHEBI:132367"/>
        <dbReference type="ChEBI" id="CHEBI:132368"/>
        <dbReference type="EC" id="2.4.1.17"/>
    </reaction>
</comment>
<protein>
    <recommendedName>
        <fullName evidence="12">UDP-glucuronosyltransferase</fullName>
        <ecNumber evidence="12">2.4.1.17</ecNumber>
    </recommendedName>
</protein>
<dbReference type="EC" id="2.4.1.17" evidence="12"/>
<name>A0A8R2H6C1_ACYPI</name>
<dbReference type="PANTHER" id="PTHR48043">
    <property type="entry name" value="EG:EG0003.4 PROTEIN-RELATED"/>
    <property type="match status" value="1"/>
</dbReference>
<dbReference type="GO" id="GO:0016020">
    <property type="term" value="C:membrane"/>
    <property type="evidence" value="ECO:0007669"/>
    <property type="project" value="UniProtKB-SubCell"/>
</dbReference>
<keyword evidence="3 11" id="KW-0328">Glycosyltransferase</keyword>
<evidence type="ECO:0000256" key="10">
    <source>
        <dbReference type="ARBA" id="ARBA00046288"/>
    </source>
</evidence>
<sequence>MAPCIQELATCKSRTQHHYYHSQIIILQLLLVIFSFFQEGLCADILGVFPIEAPSHQIIFDSYMSELHRRGHNVTVYSHFPDIASEQYKRIQISNTSSVLDPSYVTMDHMYSPSTLNSYKHMFHIVRNGETYAQSNALRQLYDQPEDSYDLIVTETCNTDLYLALIERFKAPFIAWTTSPLFVWSADRMGASTHPAYVPVLMTTYGPHMNFAERIYNTLMRSIAFYKYYTESTISSQKIASKHYKESSHLDQLVLRTSLLFVNTYHALWGSRPLPQNVVEVGGLHVKPSKPLEEDIQKYIDEAENGVIYFCMGSLLRGETFSPEKRQMFLNVFKKIPQRILWKWEGELPGKPSNVMIRKWMPQRDILAHPNVKLFISHGGLLGTTEAVYEGVPILSMPIFGDQMTNIKAVVSKGAAEMINYGDLNEDDIFIKITSMLTNPKYRQKAKELSEAFRDRPMSPLETAVYWTEYVIRHKGAPHLRSAAVGMPWYQYCLIDVLVVIFLSITTMFVLFYYLIFKVTSILLNKKSKEKES</sequence>
<dbReference type="CDD" id="cd03784">
    <property type="entry name" value="GT1_Gtf-like"/>
    <property type="match status" value="1"/>
</dbReference>
<reference evidence="13" key="2">
    <citation type="submission" date="2022-06" db="UniProtKB">
        <authorList>
            <consortium name="EnsemblMetazoa"/>
        </authorList>
    </citation>
    <scope>IDENTIFICATION</scope>
</reference>
<keyword evidence="6" id="KW-0256">Endoplasmic reticulum</keyword>
<evidence type="ECO:0000313" key="13">
    <source>
        <dbReference type="EnsemblMetazoa" id="XP_016660812.2"/>
    </source>
</evidence>
<evidence type="ECO:0000256" key="8">
    <source>
        <dbReference type="ARBA" id="ARBA00023136"/>
    </source>
</evidence>
<evidence type="ECO:0000313" key="14">
    <source>
        <dbReference type="Proteomes" id="UP000007819"/>
    </source>
</evidence>
<evidence type="ECO:0000256" key="4">
    <source>
        <dbReference type="ARBA" id="ARBA00022679"/>
    </source>
</evidence>
<dbReference type="GO" id="GO:0005783">
    <property type="term" value="C:endoplasmic reticulum"/>
    <property type="evidence" value="ECO:0007669"/>
    <property type="project" value="UniProtKB-SubCell"/>
</dbReference>
<evidence type="ECO:0000256" key="9">
    <source>
        <dbReference type="ARBA" id="ARBA00023180"/>
    </source>
</evidence>
<keyword evidence="5 12" id="KW-0812">Transmembrane</keyword>
<dbReference type="OrthoDB" id="5835829at2759"/>
<comment type="similarity">
    <text evidence="2 11">Belongs to the UDP-glycosyltransferase family.</text>
</comment>
<evidence type="ECO:0000256" key="11">
    <source>
        <dbReference type="RuleBase" id="RU003718"/>
    </source>
</evidence>
<evidence type="ECO:0000256" key="3">
    <source>
        <dbReference type="ARBA" id="ARBA00022676"/>
    </source>
</evidence>
<organism evidence="13 14">
    <name type="scientific">Acyrthosiphon pisum</name>
    <name type="common">Pea aphid</name>
    <dbReference type="NCBI Taxonomy" id="7029"/>
    <lineage>
        <taxon>Eukaryota</taxon>
        <taxon>Metazoa</taxon>
        <taxon>Ecdysozoa</taxon>
        <taxon>Arthropoda</taxon>
        <taxon>Hexapoda</taxon>
        <taxon>Insecta</taxon>
        <taxon>Pterygota</taxon>
        <taxon>Neoptera</taxon>
        <taxon>Paraneoptera</taxon>
        <taxon>Hemiptera</taxon>
        <taxon>Sternorrhyncha</taxon>
        <taxon>Aphidomorpha</taxon>
        <taxon>Aphidoidea</taxon>
        <taxon>Aphididae</taxon>
        <taxon>Macrosiphini</taxon>
        <taxon>Acyrthosiphon</taxon>
    </lineage>
</organism>
<dbReference type="SUPFAM" id="SSF53756">
    <property type="entry name" value="UDP-Glycosyltransferase/glycogen phosphorylase"/>
    <property type="match status" value="1"/>
</dbReference>
<dbReference type="PROSITE" id="PS00375">
    <property type="entry name" value="UDPGT"/>
    <property type="match status" value="1"/>
</dbReference>
<evidence type="ECO:0000256" key="6">
    <source>
        <dbReference type="ARBA" id="ARBA00022824"/>
    </source>
</evidence>
<dbReference type="Proteomes" id="UP000007819">
    <property type="component" value="Chromosome A1"/>
</dbReference>
<evidence type="ECO:0000256" key="7">
    <source>
        <dbReference type="ARBA" id="ARBA00022989"/>
    </source>
</evidence>
<keyword evidence="8 12" id="KW-0472">Membrane</keyword>
<dbReference type="InterPro" id="IPR035595">
    <property type="entry name" value="UDP_glycos_trans_CS"/>
</dbReference>
<dbReference type="PANTHER" id="PTHR48043:SF114">
    <property type="entry name" value="IP04436P-RELATED"/>
    <property type="match status" value="1"/>
</dbReference>
<dbReference type="Pfam" id="PF00201">
    <property type="entry name" value="UDPGT"/>
    <property type="match status" value="1"/>
</dbReference>
<dbReference type="KEGG" id="api:100168108"/>
<dbReference type="InterPro" id="IPR050271">
    <property type="entry name" value="UDP-glycosyltransferase"/>
</dbReference>
<keyword evidence="4 11" id="KW-0808">Transferase</keyword>
<evidence type="ECO:0000256" key="1">
    <source>
        <dbReference type="ARBA" id="ARBA00004240"/>
    </source>
</evidence>
<keyword evidence="14" id="KW-1185">Reference proteome</keyword>
<dbReference type="Gene3D" id="3.40.50.2000">
    <property type="entry name" value="Glycogen Phosphorylase B"/>
    <property type="match status" value="1"/>
</dbReference>
<proteinExistence type="inferred from homology"/>
<reference evidence="14" key="1">
    <citation type="submission" date="2010-06" db="EMBL/GenBank/DDBJ databases">
        <authorList>
            <person name="Jiang H."/>
            <person name="Abraham K."/>
            <person name="Ali S."/>
            <person name="Alsbrooks S.L."/>
            <person name="Anim B.N."/>
            <person name="Anosike U.S."/>
            <person name="Attaway T."/>
            <person name="Bandaranaike D.P."/>
            <person name="Battles P.K."/>
            <person name="Bell S.N."/>
            <person name="Bell A.V."/>
            <person name="Beltran B."/>
            <person name="Bickham C."/>
            <person name="Bustamante Y."/>
            <person name="Caleb T."/>
            <person name="Canada A."/>
            <person name="Cardenas V."/>
            <person name="Carter K."/>
            <person name="Chacko J."/>
            <person name="Chandrabose M.N."/>
            <person name="Chavez D."/>
            <person name="Chavez A."/>
            <person name="Chen L."/>
            <person name="Chu H.-S."/>
            <person name="Claassen K.J."/>
            <person name="Cockrell R."/>
            <person name="Collins M."/>
            <person name="Cooper J.A."/>
            <person name="Cree A."/>
            <person name="Curry S.M."/>
            <person name="Da Y."/>
            <person name="Dao M.D."/>
            <person name="Das B."/>
            <person name="Davila M.-L."/>
            <person name="Davy-Carroll L."/>
            <person name="Denson S."/>
            <person name="Dinh H."/>
            <person name="Ebong V.E."/>
            <person name="Edwards J.R."/>
            <person name="Egan A."/>
            <person name="El-Daye J."/>
            <person name="Escobedo L."/>
            <person name="Fernandez S."/>
            <person name="Fernando P.R."/>
            <person name="Flagg N."/>
            <person name="Forbes L.D."/>
            <person name="Fowler R.G."/>
            <person name="Fu Q."/>
            <person name="Gabisi R.A."/>
            <person name="Ganer J."/>
            <person name="Garbino Pronczuk A."/>
            <person name="Garcia R.M."/>
            <person name="Garner T."/>
            <person name="Garrett T.E."/>
            <person name="Gonzalez D.A."/>
            <person name="Hamid H."/>
            <person name="Hawkins E.S."/>
            <person name="Hirani K."/>
            <person name="Hogues M.E."/>
            <person name="Hollins B."/>
            <person name="Hsiao C.-H."/>
            <person name="Jabil R."/>
            <person name="James M.L."/>
            <person name="Jhangiani S.N."/>
            <person name="Johnson B."/>
            <person name="Johnson Q."/>
            <person name="Joshi V."/>
            <person name="Kalu J.B."/>
            <person name="Kam C."/>
            <person name="Kashfia A."/>
            <person name="Keebler J."/>
            <person name="Kisamo H."/>
            <person name="Kovar C.L."/>
            <person name="Lago L.A."/>
            <person name="Lai C.-Y."/>
            <person name="Laidlaw J."/>
            <person name="Lara F."/>
            <person name="Le T.-K."/>
            <person name="Lee S.L."/>
            <person name="Legall F.H."/>
            <person name="Lemon S.J."/>
            <person name="Lewis L.R."/>
            <person name="Li B."/>
            <person name="Liu Y."/>
            <person name="Liu Y.-S."/>
            <person name="Lopez J."/>
            <person name="Lozado R.J."/>
            <person name="Lu J."/>
            <person name="Madu R.C."/>
            <person name="Maheshwari M."/>
            <person name="Maheshwari R."/>
            <person name="Malloy K."/>
            <person name="Martinez E."/>
            <person name="Mathew T."/>
            <person name="Mercado I.C."/>
            <person name="Mercado C."/>
            <person name="Meyer B."/>
            <person name="Montgomery K."/>
            <person name="Morgan M.B."/>
            <person name="Munidasa M."/>
            <person name="Nazareth L.V."/>
            <person name="Nelson J."/>
            <person name="Ng B.M."/>
            <person name="Nguyen N.B."/>
            <person name="Nguyen P.Q."/>
            <person name="Nguyen T."/>
            <person name="Obregon M."/>
            <person name="Okwuonu G.O."/>
            <person name="Onwere C.G."/>
            <person name="Orozco G."/>
            <person name="Parra A."/>
            <person name="Patel S."/>
            <person name="Patil S."/>
            <person name="Perez A."/>
            <person name="Perez Y."/>
            <person name="Pham C."/>
            <person name="Primus E.L."/>
            <person name="Pu L.-L."/>
            <person name="Puazo M."/>
            <person name="Qin X."/>
            <person name="Quiroz J.B."/>
            <person name="Reese J."/>
            <person name="Richards S."/>
            <person name="Rives C.M."/>
            <person name="Robberts R."/>
            <person name="Ruiz S.J."/>
            <person name="Ruiz M.J."/>
            <person name="Santibanez J."/>
            <person name="Schneider B.W."/>
            <person name="Sisson I."/>
            <person name="Smith M."/>
            <person name="Sodergren E."/>
            <person name="Song X.-Z."/>
            <person name="Song B.B."/>
            <person name="Summersgill H."/>
            <person name="Thelus R."/>
            <person name="Thornton R.D."/>
            <person name="Trejos Z.Y."/>
            <person name="Usmani K."/>
            <person name="Vattathil S."/>
            <person name="Villasana D."/>
            <person name="Walker D.L."/>
            <person name="Wang S."/>
            <person name="Wang K."/>
            <person name="White C.S."/>
            <person name="Williams A.C."/>
            <person name="Williamson J."/>
            <person name="Wilson K."/>
            <person name="Woghiren I.O."/>
            <person name="Woodworth J.R."/>
            <person name="Worley K.C."/>
            <person name="Wright R.A."/>
            <person name="Wu W."/>
            <person name="Young L."/>
            <person name="Zhang L."/>
            <person name="Zhang J."/>
            <person name="Zhu Y."/>
            <person name="Muzny D.M."/>
            <person name="Weinstock G."/>
            <person name="Gibbs R.A."/>
        </authorList>
    </citation>
    <scope>NUCLEOTIDE SEQUENCE [LARGE SCALE GENOMIC DNA]</scope>
    <source>
        <strain evidence="14">LSR1</strain>
    </source>
</reference>
<comment type="subcellular location">
    <subcellularLocation>
        <location evidence="10">Endomembrane system</location>
        <topology evidence="10">Single-pass type I membrane protein</topology>
    </subcellularLocation>
    <subcellularLocation>
        <location evidence="1">Endoplasmic reticulum</location>
    </subcellularLocation>
    <subcellularLocation>
        <location evidence="12">Membrane</location>
        <topology evidence="12">Single-pass membrane protein</topology>
    </subcellularLocation>
</comment>
<evidence type="ECO:0000256" key="5">
    <source>
        <dbReference type="ARBA" id="ARBA00022692"/>
    </source>
</evidence>
<evidence type="ECO:0000256" key="12">
    <source>
        <dbReference type="RuleBase" id="RU362059"/>
    </source>
</evidence>
<keyword evidence="7 12" id="KW-1133">Transmembrane helix</keyword>
<dbReference type="FunFam" id="3.40.50.2000:FF:000050">
    <property type="entry name" value="UDP-glucuronosyltransferase"/>
    <property type="match status" value="1"/>
</dbReference>
<dbReference type="InterPro" id="IPR002213">
    <property type="entry name" value="UDP_glucos_trans"/>
</dbReference>
<dbReference type="AlphaFoldDB" id="A0A8R2H6C1"/>
<feature type="transmembrane region" description="Helical" evidence="12">
    <location>
        <begin position="489"/>
        <end position="517"/>
    </location>
</feature>
<evidence type="ECO:0000256" key="2">
    <source>
        <dbReference type="ARBA" id="ARBA00009995"/>
    </source>
</evidence>
<dbReference type="EnsemblMetazoa" id="XM_016805323.2">
    <property type="protein sequence ID" value="XP_016660812.2"/>
    <property type="gene ID" value="LOC100168108"/>
</dbReference>
<dbReference type="GeneID" id="100168108"/>
<dbReference type="RefSeq" id="XP_016660812.2">
    <property type="nucleotide sequence ID" value="XM_016805323.2"/>
</dbReference>